<reference evidence="2" key="1">
    <citation type="journal article" date="2019" name="Int. J. Syst. Evol. Microbiol.">
        <title>The Global Catalogue of Microorganisms (GCM) 10K type strain sequencing project: providing services to taxonomists for standard genome sequencing and annotation.</title>
        <authorList>
            <consortium name="The Broad Institute Genomics Platform"/>
            <consortium name="The Broad Institute Genome Sequencing Center for Infectious Disease"/>
            <person name="Wu L."/>
            <person name="Ma J."/>
        </authorList>
    </citation>
    <scope>NUCLEOTIDE SEQUENCE [LARGE SCALE GENOMIC DNA]</scope>
    <source>
        <strain evidence="2">JCM 17106</strain>
    </source>
</reference>
<dbReference type="EMBL" id="BAABCW010000002">
    <property type="protein sequence ID" value="GAA4110020.1"/>
    <property type="molecule type" value="Genomic_DNA"/>
</dbReference>
<keyword evidence="1" id="KW-0645">Protease</keyword>
<proteinExistence type="predicted"/>
<comment type="caution">
    <text evidence="1">The sequence shown here is derived from an EMBL/GenBank/DDBJ whole genome shotgun (WGS) entry which is preliminary data.</text>
</comment>
<dbReference type="PIRSF" id="PIRSF009120">
    <property type="entry name" value="UCP009120_prtse"/>
    <property type="match status" value="1"/>
</dbReference>
<dbReference type="InterPro" id="IPR029055">
    <property type="entry name" value="Ntn_hydrolases_N"/>
</dbReference>
<sequence>MYLPLIIKFNNIMTYCLGIKTKQGLIAIADTRITSGTNKSTKKKVLVEQRDKHSLFIMTSGLRSVRDKAVIYFQELFNEGLVEHTKMYKAVNAFGEQVKRVAEEDRAALKKSGFRFNLNTIIGGQLKDDDEHKLFLIYSEGNWVELNDDSPYVIIGNSGHGKTLLNRVLNSDSTMKQALKAGFLSFDSTRCSANDVGFPIDVVLYEKDSYEMKENRYTAEDMKEITELWDANLKKVLNELPENWMKDSFGDIISK</sequence>
<dbReference type="Proteomes" id="UP001500459">
    <property type="component" value="Unassembled WGS sequence"/>
</dbReference>
<dbReference type="InterPro" id="IPR001353">
    <property type="entry name" value="Proteasome_sua/b"/>
</dbReference>
<dbReference type="GO" id="GO:0000502">
    <property type="term" value="C:proteasome complex"/>
    <property type="evidence" value="ECO:0007669"/>
    <property type="project" value="UniProtKB-KW"/>
</dbReference>
<dbReference type="GO" id="GO:0006508">
    <property type="term" value="P:proteolysis"/>
    <property type="evidence" value="ECO:0007669"/>
    <property type="project" value="UniProtKB-KW"/>
</dbReference>
<dbReference type="SUPFAM" id="SSF56235">
    <property type="entry name" value="N-terminal nucleophile aminohydrolases (Ntn hydrolases)"/>
    <property type="match status" value="1"/>
</dbReference>
<evidence type="ECO:0000313" key="1">
    <source>
        <dbReference type="EMBL" id="GAA4110020.1"/>
    </source>
</evidence>
<organism evidence="1 2">
    <name type="scientific">Aquimarina addita</name>
    <dbReference type="NCBI Taxonomy" id="870485"/>
    <lineage>
        <taxon>Bacteria</taxon>
        <taxon>Pseudomonadati</taxon>
        <taxon>Bacteroidota</taxon>
        <taxon>Flavobacteriia</taxon>
        <taxon>Flavobacteriales</taxon>
        <taxon>Flavobacteriaceae</taxon>
        <taxon>Aquimarina</taxon>
    </lineage>
</organism>
<dbReference type="InterPro" id="IPR016545">
    <property type="entry name" value="UCP009120_prtse"/>
</dbReference>
<keyword evidence="1" id="KW-0647">Proteasome</keyword>
<dbReference type="Pfam" id="PF00227">
    <property type="entry name" value="Proteasome"/>
    <property type="match status" value="1"/>
</dbReference>
<accession>A0ABP7XB75</accession>
<name>A0ABP7XB75_9FLAO</name>
<dbReference type="Gene3D" id="3.60.20.10">
    <property type="entry name" value="Glutamine Phosphoribosylpyrophosphate, subunit 1, domain 1"/>
    <property type="match status" value="1"/>
</dbReference>
<protein>
    <submittedName>
        <fullName evidence="1">Proteasome-type protease</fullName>
    </submittedName>
</protein>
<keyword evidence="1" id="KW-0378">Hydrolase</keyword>
<keyword evidence="2" id="KW-1185">Reference proteome</keyword>
<gene>
    <name evidence="1" type="ORF">GCM10022393_06900</name>
</gene>
<evidence type="ECO:0000313" key="2">
    <source>
        <dbReference type="Proteomes" id="UP001500459"/>
    </source>
</evidence>
<dbReference type="GO" id="GO:0008233">
    <property type="term" value="F:peptidase activity"/>
    <property type="evidence" value="ECO:0007669"/>
    <property type="project" value="UniProtKB-KW"/>
</dbReference>